<evidence type="ECO:0000313" key="5">
    <source>
        <dbReference type="Proteomes" id="UP001500962"/>
    </source>
</evidence>
<dbReference type="GeneID" id="71762887"/>
<evidence type="ECO:0000313" key="2">
    <source>
        <dbReference type="EMBL" id="GAA0471554.1"/>
    </source>
</evidence>
<dbReference type="RefSeq" id="WP_244702037.1">
    <property type="nucleotide sequence ID" value="NZ_BAAADN010000051.1"/>
</dbReference>
<dbReference type="Proteomes" id="UP001500962">
    <property type="component" value="Unassembled WGS sequence"/>
</dbReference>
<accession>A0AAV3SK55</accession>
<dbReference type="EMBL" id="CP095005">
    <property type="protein sequence ID" value="UOO94977.1"/>
    <property type="molecule type" value="Genomic_DNA"/>
</dbReference>
<keyword evidence="4" id="KW-1185">Reference proteome</keyword>
<sequence>MVANTGQGMGRYRAILTDTDRQNIAGEGDPSSREVDQSVYRARQRINEELAHDIEILKEHRPDLVSEIRNVVCDE</sequence>
<evidence type="ECO:0000256" key="1">
    <source>
        <dbReference type="SAM" id="MobiDB-lite"/>
    </source>
</evidence>
<dbReference type="Proteomes" id="UP000830542">
    <property type="component" value="Chromosome"/>
</dbReference>
<reference evidence="2" key="1">
    <citation type="journal article" date="2014" name="Int. J. Syst. Evol. Microbiol.">
        <title>Complete genome sequence of Corynebacterium casei LMG S-19264T (=DSM 44701T), isolated from a smear-ripened cheese.</title>
        <authorList>
            <consortium name="US DOE Joint Genome Institute (JGI-PGF)"/>
            <person name="Walter F."/>
            <person name="Albersmeier A."/>
            <person name="Kalinowski J."/>
            <person name="Ruckert C."/>
        </authorList>
    </citation>
    <scope>NUCLEOTIDE SEQUENCE</scope>
    <source>
        <strain evidence="2">JCM 12289</strain>
    </source>
</reference>
<dbReference type="EMBL" id="BAAADN010000051">
    <property type="protein sequence ID" value="GAA0471554.1"/>
    <property type="molecule type" value="Genomic_DNA"/>
</dbReference>
<evidence type="ECO:0000313" key="4">
    <source>
        <dbReference type="Proteomes" id="UP000830542"/>
    </source>
</evidence>
<reference evidence="2" key="3">
    <citation type="submission" date="2023-12" db="EMBL/GenBank/DDBJ databases">
        <authorList>
            <person name="Sun Q."/>
            <person name="Inoue M."/>
        </authorList>
    </citation>
    <scope>NUCLEOTIDE SEQUENCE</scope>
    <source>
        <strain evidence="2">JCM 12289</strain>
    </source>
</reference>
<protein>
    <submittedName>
        <fullName evidence="2">Uncharacterized protein</fullName>
    </submittedName>
</protein>
<gene>
    <name evidence="2" type="ORF">GCM10008985_30530</name>
    <name evidence="3" type="ORF">MUK72_13525</name>
</gene>
<evidence type="ECO:0000313" key="3">
    <source>
        <dbReference type="EMBL" id="UOO94977.1"/>
    </source>
</evidence>
<organism evidence="2 5">
    <name type="scientific">Halococcus dombrowskii</name>
    <dbReference type="NCBI Taxonomy" id="179637"/>
    <lineage>
        <taxon>Archaea</taxon>
        <taxon>Methanobacteriati</taxon>
        <taxon>Methanobacteriota</taxon>
        <taxon>Stenosarchaea group</taxon>
        <taxon>Halobacteria</taxon>
        <taxon>Halobacteriales</taxon>
        <taxon>Halococcaceae</taxon>
        <taxon>Halococcus</taxon>
    </lineage>
</organism>
<proteinExistence type="predicted"/>
<dbReference type="KEGG" id="hdo:MUK72_13525"/>
<feature type="region of interest" description="Disordered" evidence="1">
    <location>
        <begin position="1"/>
        <end position="36"/>
    </location>
</feature>
<dbReference type="AlphaFoldDB" id="A0AAV3SK55"/>
<reference evidence="3" key="2">
    <citation type="submission" date="2022-04" db="EMBL/GenBank/DDBJ databases">
        <title>Sequencing and genomic assembly of Halococcus dombrowskii.</title>
        <authorList>
            <person name="Lim S.W."/>
            <person name="MacLea K.S."/>
        </authorList>
    </citation>
    <scope>NUCLEOTIDE SEQUENCE</scope>
    <source>
        <strain evidence="3">H4</strain>
    </source>
</reference>
<name>A0AAV3SK55_HALDO</name>